<accession>A0A0N9HVH2</accession>
<reference evidence="2 3" key="1">
    <citation type="submission" date="2015-07" db="EMBL/GenBank/DDBJ databases">
        <title>Genome sequencing of Kibdelosporangium phytohabitans.</title>
        <authorList>
            <person name="Qin S."/>
            <person name="Xing K."/>
        </authorList>
    </citation>
    <scope>NUCLEOTIDE SEQUENCE [LARGE SCALE GENOMIC DNA]</scope>
    <source>
        <strain evidence="2 3">KLBMP1111</strain>
    </source>
</reference>
<sequence>MADRQMPPLADLLNLLFDKRRRPDGRPYSNEDVASAIRAAEGQITQSYIWMLRRGTREDPKISHLKMLADFFEVPSGFFLDPEVYEATVAELSGEPAQDNADSKLERVMLRRVSEMSPESRKLVMSMIRHVSELDRAGDDAKQDKADD</sequence>
<evidence type="ECO:0000259" key="1">
    <source>
        <dbReference type="PROSITE" id="PS50943"/>
    </source>
</evidence>
<organism evidence="2 3">
    <name type="scientific">Kibdelosporangium phytohabitans</name>
    <dbReference type="NCBI Taxonomy" id="860235"/>
    <lineage>
        <taxon>Bacteria</taxon>
        <taxon>Bacillati</taxon>
        <taxon>Actinomycetota</taxon>
        <taxon>Actinomycetes</taxon>
        <taxon>Pseudonocardiales</taxon>
        <taxon>Pseudonocardiaceae</taxon>
        <taxon>Kibdelosporangium</taxon>
    </lineage>
</organism>
<evidence type="ECO:0000313" key="3">
    <source>
        <dbReference type="Proteomes" id="UP000063699"/>
    </source>
</evidence>
<feature type="domain" description="HTH cro/C1-type" evidence="1">
    <location>
        <begin position="44"/>
        <end position="79"/>
    </location>
</feature>
<dbReference type="Proteomes" id="UP000063699">
    <property type="component" value="Chromosome"/>
</dbReference>
<dbReference type="PROSITE" id="PS50943">
    <property type="entry name" value="HTH_CROC1"/>
    <property type="match status" value="1"/>
</dbReference>
<dbReference type="STRING" id="860235.AOZ06_03905"/>
<evidence type="ECO:0000313" key="2">
    <source>
        <dbReference type="EMBL" id="ALG06180.1"/>
    </source>
</evidence>
<dbReference type="EMBL" id="CP012752">
    <property type="protein sequence ID" value="ALG06180.1"/>
    <property type="molecule type" value="Genomic_DNA"/>
</dbReference>
<dbReference type="Gene3D" id="1.10.260.40">
    <property type="entry name" value="lambda repressor-like DNA-binding domains"/>
    <property type="match status" value="1"/>
</dbReference>
<gene>
    <name evidence="2" type="ORF">AOZ06_03905</name>
</gene>
<dbReference type="GO" id="GO:0003677">
    <property type="term" value="F:DNA binding"/>
    <property type="evidence" value="ECO:0007669"/>
    <property type="project" value="InterPro"/>
</dbReference>
<dbReference type="AlphaFoldDB" id="A0A0N9HVH2"/>
<keyword evidence="3" id="KW-1185">Reference proteome</keyword>
<protein>
    <recommendedName>
        <fullName evidence="1">HTH cro/C1-type domain-containing protein</fullName>
    </recommendedName>
</protein>
<dbReference type="RefSeq" id="WP_054288156.1">
    <property type="nucleotide sequence ID" value="NZ_CP012752.1"/>
</dbReference>
<dbReference type="InterPro" id="IPR001387">
    <property type="entry name" value="Cro/C1-type_HTH"/>
</dbReference>
<dbReference type="InterPro" id="IPR010982">
    <property type="entry name" value="Lambda_DNA-bd_dom_sf"/>
</dbReference>
<dbReference type="KEGG" id="kphy:AOZ06_03905"/>
<proteinExistence type="predicted"/>
<dbReference type="OrthoDB" id="2679623at2"/>
<name>A0A0N9HVH2_9PSEU</name>